<organism evidence="2">
    <name type="scientific">Caenorhabditis brenneri</name>
    <name type="common">Nematode worm</name>
    <dbReference type="NCBI Taxonomy" id="135651"/>
    <lineage>
        <taxon>Eukaryota</taxon>
        <taxon>Metazoa</taxon>
        <taxon>Ecdysozoa</taxon>
        <taxon>Nematoda</taxon>
        <taxon>Chromadorea</taxon>
        <taxon>Rhabditida</taxon>
        <taxon>Rhabditina</taxon>
        <taxon>Rhabditomorpha</taxon>
        <taxon>Rhabditoidea</taxon>
        <taxon>Rhabditidae</taxon>
        <taxon>Peloderinae</taxon>
        <taxon>Caenorhabditis</taxon>
    </lineage>
</organism>
<dbReference type="AlphaFoldDB" id="G0NJZ5"/>
<sequence>MDSEIVAIVTDNGTEVCKSDFSGEDAARAVFPAIVGRPRHQQVMSIGPLLQGLSIGDSPHHPVHDAVPVAPTVRGALGNGNNEVVTTADLFSAFLSAALKNKNAATDAKLLNGDSPVADQTRFTPALKMAQTMPKSLQYLPELPLGEILKRVDLVEVLDLALSSPHLKEGAISLRLTVSSMKWIIAAPGHYVIHLVPNDGNQGRIIFKLAQSASTNFHPAFVNYEKVGIARSRSVFTLKCGTNFEENIKLMDGLTKTILEIVRVEQFNFQSNKFVDFPFFYSKSFGTFSLTEEDLTLDQLKTLLEEIDVDIFKLDNNVFYPDFGNEAFQLKHKQMSLPWPSWMCLQSFLNSKCEKIYFTFTDEAENFHRKMDSELRKLGVDTQVEDWTVERNDGRQAVVKMWTAGVIFELVD</sequence>
<dbReference type="HOGENOM" id="CLU_055511_0_0_1"/>
<dbReference type="eggNOG" id="KOG0676">
    <property type="taxonomic scope" value="Eukaryota"/>
</dbReference>
<keyword evidence="2" id="KW-1185">Reference proteome</keyword>
<name>G0NJZ5_CAEBE</name>
<dbReference type="Gene3D" id="3.30.420.40">
    <property type="match status" value="1"/>
</dbReference>
<protein>
    <recommendedName>
        <fullName evidence="3">F-box domain-containing protein</fullName>
    </recommendedName>
</protein>
<dbReference type="InParanoid" id="G0NJZ5"/>
<dbReference type="Pfam" id="PF00022">
    <property type="entry name" value="Actin"/>
    <property type="match status" value="1"/>
</dbReference>
<accession>G0NJZ5</accession>
<dbReference type="STRING" id="135651.G0NJZ5"/>
<dbReference type="SUPFAM" id="SSF53067">
    <property type="entry name" value="Actin-like ATPase domain"/>
    <property type="match status" value="1"/>
</dbReference>
<dbReference type="Proteomes" id="UP000008068">
    <property type="component" value="Unassembled WGS sequence"/>
</dbReference>
<dbReference type="InterPro" id="IPR004000">
    <property type="entry name" value="Actin"/>
</dbReference>
<dbReference type="InterPro" id="IPR043129">
    <property type="entry name" value="ATPase_NBD"/>
</dbReference>
<evidence type="ECO:0000313" key="1">
    <source>
        <dbReference type="EMBL" id="EGT32736.1"/>
    </source>
</evidence>
<dbReference type="EMBL" id="GL379897">
    <property type="protein sequence ID" value="EGT32736.1"/>
    <property type="molecule type" value="Genomic_DNA"/>
</dbReference>
<reference evidence="2" key="1">
    <citation type="submission" date="2011-07" db="EMBL/GenBank/DDBJ databases">
        <authorList>
            <consortium name="Caenorhabditis brenneri Sequencing and Analysis Consortium"/>
            <person name="Wilson R.K."/>
        </authorList>
    </citation>
    <scope>NUCLEOTIDE SEQUENCE [LARGE SCALE GENOMIC DNA]</scope>
    <source>
        <strain evidence="2">PB2801</strain>
    </source>
</reference>
<proteinExistence type="predicted"/>
<evidence type="ECO:0008006" key="3">
    <source>
        <dbReference type="Google" id="ProtNLM"/>
    </source>
</evidence>
<evidence type="ECO:0000313" key="2">
    <source>
        <dbReference type="Proteomes" id="UP000008068"/>
    </source>
</evidence>
<gene>
    <name evidence="1" type="ORF">CAEBREN_16313</name>
</gene>